<organism evidence="1 2">
    <name type="scientific">Jhaorihella thermophila</name>
    <dbReference type="NCBI Taxonomy" id="488547"/>
    <lineage>
        <taxon>Bacteria</taxon>
        <taxon>Pseudomonadati</taxon>
        <taxon>Pseudomonadota</taxon>
        <taxon>Alphaproteobacteria</taxon>
        <taxon>Rhodobacterales</taxon>
        <taxon>Paracoccaceae</taxon>
        <taxon>Jhaorihella</taxon>
    </lineage>
</organism>
<dbReference type="RefSeq" id="WP_104006816.1">
    <property type="nucleotide sequence ID" value="NZ_FNVD01000002.1"/>
</dbReference>
<sequence length="94" mass="10215">MLAYLAVAGTFGFLFAGHQPRLAGRLRRLNRELAADNDLLAGISHEIIPYEVTDIKHAQAQPVEVPTDDGGVVRIDAARLNPATRARLRAALDD</sequence>
<proteinExistence type="predicted"/>
<evidence type="ECO:0000313" key="2">
    <source>
        <dbReference type="Proteomes" id="UP000236742"/>
    </source>
</evidence>
<evidence type="ECO:0000313" key="1">
    <source>
        <dbReference type="EMBL" id="SEF59450.1"/>
    </source>
</evidence>
<name>A0A1H5T9J2_9RHOB</name>
<dbReference type="Proteomes" id="UP000236742">
    <property type="component" value="Unassembled WGS sequence"/>
</dbReference>
<accession>A0A1H5T9J2</accession>
<dbReference type="AlphaFoldDB" id="A0A1H5T9J2"/>
<keyword evidence="2" id="KW-1185">Reference proteome</keyword>
<gene>
    <name evidence="1" type="ORF">SAMN05421751_102152</name>
</gene>
<reference evidence="1 2" key="1">
    <citation type="submission" date="2016-10" db="EMBL/GenBank/DDBJ databases">
        <authorList>
            <person name="de Groot N.N."/>
        </authorList>
    </citation>
    <scope>NUCLEOTIDE SEQUENCE [LARGE SCALE GENOMIC DNA]</scope>
    <source>
        <strain evidence="1 2">DSM 23413</strain>
    </source>
</reference>
<dbReference type="EMBL" id="FNVD01000002">
    <property type="protein sequence ID" value="SEF59450.1"/>
    <property type="molecule type" value="Genomic_DNA"/>
</dbReference>
<protein>
    <submittedName>
        <fullName evidence="1">Uncharacterized protein</fullName>
    </submittedName>
</protein>